<dbReference type="InParanoid" id="A0A2J6TCM8"/>
<evidence type="ECO:0000313" key="3">
    <source>
        <dbReference type="Proteomes" id="UP000235371"/>
    </source>
</evidence>
<proteinExistence type="predicted"/>
<dbReference type="RefSeq" id="XP_024737689.1">
    <property type="nucleotide sequence ID" value="XM_024880141.1"/>
</dbReference>
<evidence type="ECO:0000256" key="1">
    <source>
        <dbReference type="SAM" id="MobiDB-lite"/>
    </source>
</evidence>
<dbReference type="OrthoDB" id="10514762at2759"/>
<feature type="compositionally biased region" description="Basic residues" evidence="1">
    <location>
        <begin position="26"/>
        <end position="37"/>
    </location>
</feature>
<dbReference type="EMBL" id="KZ613788">
    <property type="protein sequence ID" value="PMD60785.1"/>
    <property type="molecule type" value="Genomic_DNA"/>
</dbReference>
<protein>
    <submittedName>
        <fullName evidence="2">Uncharacterized protein</fullName>
    </submittedName>
</protein>
<keyword evidence="3" id="KW-1185">Reference proteome</keyword>
<dbReference type="Proteomes" id="UP000235371">
    <property type="component" value="Unassembled WGS sequence"/>
</dbReference>
<organism evidence="2 3">
    <name type="scientific">Hyaloscypha bicolor E</name>
    <dbReference type="NCBI Taxonomy" id="1095630"/>
    <lineage>
        <taxon>Eukaryota</taxon>
        <taxon>Fungi</taxon>
        <taxon>Dikarya</taxon>
        <taxon>Ascomycota</taxon>
        <taxon>Pezizomycotina</taxon>
        <taxon>Leotiomycetes</taxon>
        <taxon>Helotiales</taxon>
        <taxon>Hyaloscyphaceae</taxon>
        <taxon>Hyaloscypha</taxon>
        <taxon>Hyaloscypha bicolor</taxon>
    </lineage>
</organism>
<name>A0A2J6TCM8_9HELO</name>
<reference evidence="2 3" key="1">
    <citation type="submission" date="2016-04" db="EMBL/GenBank/DDBJ databases">
        <title>A degradative enzymes factory behind the ericoid mycorrhizal symbiosis.</title>
        <authorList>
            <consortium name="DOE Joint Genome Institute"/>
            <person name="Martino E."/>
            <person name="Morin E."/>
            <person name="Grelet G."/>
            <person name="Kuo A."/>
            <person name="Kohler A."/>
            <person name="Daghino S."/>
            <person name="Barry K."/>
            <person name="Choi C."/>
            <person name="Cichocki N."/>
            <person name="Clum A."/>
            <person name="Copeland A."/>
            <person name="Hainaut M."/>
            <person name="Haridas S."/>
            <person name="Labutti K."/>
            <person name="Lindquist E."/>
            <person name="Lipzen A."/>
            <person name="Khouja H.-R."/>
            <person name="Murat C."/>
            <person name="Ohm R."/>
            <person name="Olson A."/>
            <person name="Spatafora J."/>
            <person name="Veneault-Fourrey C."/>
            <person name="Henrissat B."/>
            <person name="Grigoriev I."/>
            <person name="Martin F."/>
            <person name="Perotto S."/>
        </authorList>
    </citation>
    <scope>NUCLEOTIDE SEQUENCE [LARGE SCALE GENOMIC DNA]</scope>
    <source>
        <strain evidence="2 3">E</strain>
    </source>
</reference>
<dbReference type="GeneID" id="36588218"/>
<dbReference type="AlphaFoldDB" id="A0A2J6TCM8"/>
<evidence type="ECO:0000313" key="2">
    <source>
        <dbReference type="EMBL" id="PMD60785.1"/>
    </source>
</evidence>
<gene>
    <name evidence="2" type="ORF">K444DRAFT_612469</name>
</gene>
<feature type="region of interest" description="Disordered" evidence="1">
    <location>
        <begin position="23"/>
        <end position="85"/>
    </location>
</feature>
<sequence length="85" mass="10132">MCLFSSPKPRRRHAYIEETYIAPRPVSRHSHHHHGHGRSSYTEVRRTSRPVSREYIAPARMSQSSYRRSAPVVVEERRSTRSYRR</sequence>
<accession>A0A2J6TCM8</accession>